<accession>A0AAP3E7K5</accession>
<reference evidence="1 2" key="1">
    <citation type="submission" date="2022-09" db="EMBL/GenBank/DDBJ databases">
        <title>Enrichment on poylsaccharides allowed isolation of novel metabolic and taxonomic groups of Haloarchaea.</title>
        <authorList>
            <person name="Sorokin D.Y."/>
            <person name="Elcheninov A.G."/>
            <person name="Khizhniak T.V."/>
            <person name="Kolganova T.V."/>
            <person name="Kublanov I.V."/>
        </authorList>
    </citation>
    <scope>NUCLEOTIDE SEQUENCE [LARGE SCALE GENOMIC DNA]</scope>
    <source>
        <strain evidence="1 2">AArc-curdl1</strain>
    </source>
</reference>
<dbReference type="EMBL" id="JAOPJZ010000021">
    <property type="protein sequence ID" value="MCU4753701.1"/>
    <property type="molecule type" value="Genomic_DNA"/>
</dbReference>
<name>A0AAP3E7K5_9EURY</name>
<dbReference type="AlphaFoldDB" id="A0AAP3E7K5"/>
<comment type="caution">
    <text evidence="1">The sequence shown here is derived from an EMBL/GenBank/DDBJ whole genome shotgun (WGS) entry which is preliminary data.</text>
</comment>
<dbReference type="RefSeq" id="WP_342810013.1">
    <property type="nucleotide sequence ID" value="NZ_JAOPJZ010000021.1"/>
</dbReference>
<gene>
    <name evidence="1" type="ORF">OB919_17220</name>
</gene>
<organism evidence="1 2">
    <name type="scientific">Natronosalvus hydrolyticus</name>
    <dbReference type="NCBI Taxonomy" id="2979988"/>
    <lineage>
        <taxon>Archaea</taxon>
        <taxon>Methanobacteriati</taxon>
        <taxon>Methanobacteriota</taxon>
        <taxon>Stenosarchaea group</taxon>
        <taxon>Halobacteria</taxon>
        <taxon>Halobacteriales</taxon>
        <taxon>Natrialbaceae</taxon>
        <taxon>Natronosalvus</taxon>
    </lineage>
</organism>
<evidence type="ECO:0000313" key="2">
    <source>
        <dbReference type="Proteomes" id="UP001321047"/>
    </source>
</evidence>
<keyword evidence="2" id="KW-1185">Reference proteome</keyword>
<proteinExistence type="predicted"/>
<protein>
    <submittedName>
        <fullName evidence="1">Uncharacterized protein</fullName>
    </submittedName>
</protein>
<dbReference type="Proteomes" id="UP001321047">
    <property type="component" value="Unassembled WGS sequence"/>
</dbReference>
<sequence length="265" mass="29296">MEGSTGIRFCAVVLLVVLAGCSGAFGDGVERENYGVEATIEPEQSVETDVPGLTTEGVTDWTALWFAHVEYVGGSAYELTRETTYVDSNGSVLYNETVRVTVASDGTERIVQRVETPARHNESDWNETTRMDNRTREQWRIDEVTAVREIRSNESTVHTDRVLTETGTQLPVNPNTLFPAVEDVTTVTTDGSTQYLLTGSGSLLSYQETTFWILIAEEGYVQAFHLEGTRMIDGERVTVTITSTLERVGEPIDLEVPEWVESAGD</sequence>
<evidence type="ECO:0000313" key="1">
    <source>
        <dbReference type="EMBL" id="MCU4753701.1"/>
    </source>
</evidence>